<feature type="chain" id="PRO_5013430626" description="Dirigent protein" evidence="4">
    <location>
        <begin position="25"/>
        <end position="207"/>
    </location>
</feature>
<dbReference type="OrthoDB" id="1864232at2759"/>
<evidence type="ECO:0000256" key="1">
    <source>
        <dbReference type="ARBA" id="ARBA00010746"/>
    </source>
</evidence>
<dbReference type="GO" id="GO:0009699">
    <property type="term" value="P:phenylpropanoid biosynthetic process"/>
    <property type="evidence" value="ECO:0007669"/>
    <property type="project" value="UniProtKB-ARBA"/>
</dbReference>
<keyword evidence="6" id="KW-1185">Reference proteome</keyword>
<evidence type="ECO:0000256" key="3">
    <source>
        <dbReference type="ARBA" id="ARBA00022525"/>
    </source>
</evidence>
<dbReference type="Gene3D" id="2.40.480.10">
    <property type="entry name" value="Allene oxide cyclase-like"/>
    <property type="match status" value="1"/>
</dbReference>
<evidence type="ECO:0000313" key="6">
    <source>
        <dbReference type="Proteomes" id="UP000231279"/>
    </source>
</evidence>
<dbReference type="Proteomes" id="UP000231279">
    <property type="component" value="Unassembled WGS sequence"/>
</dbReference>
<dbReference type="PANTHER" id="PTHR21495">
    <property type="entry name" value="NUCLEOPORIN-RELATED"/>
    <property type="match status" value="1"/>
</dbReference>
<organism evidence="5 6">
    <name type="scientific">Handroanthus impetiginosus</name>
    <dbReference type="NCBI Taxonomy" id="429701"/>
    <lineage>
        <taxon>Eukaryota</taxon>
        <taxon>Viridiplantae</taxon>
        <taxon>Streptophyta</taxon>
        <taxon>Embryophyta</taxon>
        <taxon>Tracheophyta</taxon>
        <taxon>Spermatophyta</taxon>
        <taxon>Magnoliopsida</taxon>
        <taxon>eudicotyledons</taxon>
        <taxon>Gunneridae</taxon>
        <taxon>Pentapetalae</taxon>
        <taxon>asterids</taxon>
        <taxon>lamiids</taxon>
        <taxon>Lamiales</taxon>
        <taxon>Bignoniaceae</taxon>
        <taxon>Crescentiina</taxon>
        <taxon>Tabebuia alliance</taxon>
        <taxon>Handroanthus</taxon>
    </lineage>
</organism>
<dbReference type="InterPro" id="IPR044859">
    <property type="entry name" value="Allene_oxi_cyc_Dirigent"/>
</dbReference>
<comment type="similarity">
    <text evidence="1 4">Belongs to the plant dirigent protein family.</text>
</comment>
<evidence type="ECO:0000313" key="5">
    <source>
        <dbReference type="EMBL" id="PIN15974.1"/>
    </source>
</evidence>
<comment type="subunit">
    <text evidence="2 4">Homodimer.</text>
</comment>
<proteinExistence type="inferred from homology"/>
<sequence>MGKININLIMFIFSMLLTIWAANAKGNTLKKEESFLQKPCQEKYREKVAKLHFYVQDELRGPDATVWEVARSKITSDSATSFGLVRVMDDLITSDPAPNSKKLGRAQGLITFSDLKESALNMNINFYFTGGKYRGSTLCVLGRNPISNKIRELPVVGGTSTFRMARGYSITNTYSYNTSTDHGVLEYSIFVVYLEKKPCFEAAINDE</sequence>
<dbReference type="GO" id="GO:0048046">
    <property type="term" value="C:apoplast"/>
    <property type="evidence" value="ECO:0007669"/>
    <property type="project" value="UniProtKB-SubCell"/>
</dbReference>
<evidence type="ECO:0000256" key="2">
    <source>
        <dbReference type="ARBA" id="ARBA00011738"/>
    </source>
</evidence>
<gene>
    <name evidence="5" type="ORF">CDL12_11371</name>
</gene>
<dbReference type="InterPro" id="IPR004265">
    <property type="entry name" value="Dirigent"/>
</dbReference>
<dbReference type="AlphaFoldDB" id="A0A2G9HEM2"/>
<keyword evidence="4" id="KW-0732">Signal</keyword>
<dbReference type="Pfam" id="PF03018">
    <property type="entry name" value="Dirigent"/>
    <property type="match status" value="1"/>
</dbReference>
<keyword evidence="4" id="KW-0052">Apoplast</keyword>
<accession>A0A2G9HEM2</accession>
<comment type="subcellular location">
    <subcellularLocation>
        <location evidence="4">Secreted</location>
        <location evidence="4">Extracellular space</location>
        <location evidence="4">Apoplast</location>
    </subcellularLocation>
</comment>
<comment type="function">
    <text evidence="4">Dirigent proteins impart stereoselectivity on the phenoxy radical-coupling reaction, yielding optically active lignans from two molecules of coniferyl alcohol in the biosynthesis of lignans, flavonolignans, and alkaloids and thus plays a central role in plant secondary metabolism.</text>
</comment>
<comment type="caution">
    <text evidence="5">The sequence shown here is derived from an EMBL/GenBank/DDBJ whole genome shotgun (WGS) entry which is preliminary data.</text>
</comment>
<feature type="signal peptide" evidence="4">
    <location>
        <begin position="1"/>
        <end position="24"/>
    </location>
</feature>
<dbReference type="EMBL" id="NKXS01001985">
    <property type="protein sequence ID" value="PIN15974.1"/>
    <property type="molecule type" value="Genomic_DNA"/>
</dbReference>
<evidence type="ECO:0000256" key="4">
    <source>
        <dbReference type="RuleBase" id="RU363099"/>
    </source>
</evidence>
<reference evidence="6" key="1">
    <citation type="journal article" date="2018" name="Gigascience">
        <title>Genome assembly of the Pink Ipe (Handroanthus impetiginosus, Bignoniaceae), a highly valued, ecologically keystone Neotropical timber forest tree.</title>
        <authorList>
            <person name="Silva-Junior O.B."/>
            <person name="Grattapaglia D."/>
            <person name="Novaes E."/>
            <person name="Collevatti R.G."/>
        </authorList>
    </citation>
    <scope>NUCLEOTIDE SEQUENCE [LARGE SCALE GENOMIC DNA]</scope>
    <source>
        <strain evidence="6">cv. UFG-1</strain>
    </source>
</reference>
<protein>
    <recommendedName>
        <fullName evidence="4">Dirigent protein</fullName>
    </recommendedName>
</protein>
<keyword evidence="3 4" id="KW-0964">Secreted</keyword>
<dbReference type="STRING" id="429701.A0A2G9HEM2"/>
<name>A0A2G9HEM2_9LAMI</name>